<keyword evidence="3" id="KW-1185">Reference proteome</keyword>
<dbReference type="InterPro" id="IPR003903">
    <property type="entry name" value="UIM_dom"/>
</dbReference>
<accession>D7G1U4</accession>
<evidence type="ECO:0000256" key="1">
    <source>
        <dbReference type="SAM" id="MobiDB-lite"/>
    </source>
</evidence>
<gene>
    <name evidence="2" type="ORF">Esi_0046_0035</name>
</gene>
<feature type="compositionally biased region" description="Acidic residues" evidence="1">
    <location>
        <begin position="229"/>
        <end position="240"/>
    </location>
</feature>
<dbReference type="EMBL" id="FN648663">
    <property type="protein sequence ID" value="CBJ48670.1"/>
    <property type="molecule type" value="Genomic_DNA"/>
</dbReference>
<name>D7G1U4_ECTSI</name>
<dbReference type="Pfam" id="PF02809">
    <property type="entry name" value="UIM"/>
    <property type="match status" value="3"/>
</dbReference>
<feature type="compositionally biased region" description="Basic residues" evidence="1">
    <location>
        <begin position="300"/>
        <end position="309"/>
    </location>
</feature>
<feature type="region of interest" description="Disordered" evidence="1">
    <location>
        <begin position="212"/>
        <end position="332"/>
    </location>
</feature>
<dbReference type="AlphaFoldDB" id="D7G1U4"/>
<feature type="compositionally biased region" description="Low complexity" evidence="1">
    <location>
        <begin position="457"/>
        <end position="467"/>
    </location>
</feature>
<dbReference type="PROSITE" id="PS50330">
    <property type="entry name" value="UIM"/>
    <property type="match status" value="1"/>
</dbReference>
<protein>
    <submittedName>
        <fullName evidence="2">Uncharacterized protein</fullName>
    </submittedName>
</protein>
<dbReference type="OrthoDB" id="10625228at2759"/>
<dbReference type="Gene3D" id="3.40.630.30">
    <property type="match status" value="1"/>
</dbReference>
<reference evidence="2 3" key="1">
    <citation type="journal article" date="2010" name="Nature">
        <title>The Ectocarpus genome and the independent evolution of multicellularity in brown algae.</title>
        <authorList>
            <person name="Cock J.M."/>
            <person name="Sterck L."/>
            <person name="Rouze P."/>
            <person name="Scornet D."/>
            <person name="Allen A.E."/>
            <person name="Amoutzias G."/>
            <person name="Anthouard V."/>
            <person name="Artiguenave F."/>
            <person name="Aury J.M."/>
            <person name="Badger J.H."/>
            <person name="Beszteri B."/>
            <person name="Billiau K."/>
            <person name="Bonnet E."/>
            <person name="Bothwell J.H."/>
            <person name="Bowler C."/>
            <person name="Boyen C."/>
            <person name="Brownlee C."/>
            <person name="Carrano C.J."/>
            <person name="Charrier B."/>
            <person name="Cho G.Y."/>
            <person name="Coelho S.M."/>
            <person name="Collen J."/>
            <person name="Corre E."/>
            <person name="Da Silva C."/>
            <person name="Delage L."/>
            <person name="Delaroque N."/>
            <person name="Dittami S.M."/>
            <person name="Doulbeau S."/>
            <person name="Elias M."/>
            <person name="Farnham G."/>
            <person name="Gachon C.M."/>
            <person name="Gschloessl B."/>
            <person name="Heesch S."/>
            <person name="Jabbari K."/>
            <person name="Jubin C."/>
            <person name="Kawai H."/>
            <person name="Kimura K."/>
            <person name="Kloareg B."/>
            <person name="Kupper F.C."/>
            <person name="Lang D."/>
            <person name="Le Bail A."/>
            <person name="Leblanc C."/>
            <person name="Lerouge P."/>
            <person name="Lohr M."/>
            <person name="Lopez P.J."/>
            <person name="Martens C."/>
            <person name="Maumus F."/>
            <person name="Michel G."/>
            <person name="Miranda-Saavedra D."/>
            <person name="Morales J."/>
            <person name="Moreau H."/>
            <person name="Motomura T."/>
            <person name="Nagasato C."/>
            <person name="Napoli C.A."/>
            <person name="Nelson D.R."/>
            <person name="Nyvall-Collen P."/>
            <person name="Peters A.F."/>
            <person name="Pommier C."/>
            <person name="Potin P."/>
            <person name="Poulain J."/>
            <person name="Quesneville H."/>
            <person name="Read B."/>
            <person name="Rensing S.A."/>
            <person name="Ritter A."/>
            <person name="Rousvoal S."/>
            <person name="Samanta M."/>
            <person name="Samson G."/>
            <person name="Schroeder D.C."/>
            <person name="Segurens B."/>
            <person name="Strittmatter M."/>
            <person name="Tonon T."/>
            <person name="Tregear J.W."/>
            <person name="Valentin K."/>
            <person name="von Dassow P."/>
            <person name="Yamagishi T."/>
            <person name="Van de Peer Y."/>
            <person name="Wincker P."/>
        </authorList>
    </citation>
    <scope>NUCLEOTIDE SEQUENCE [LARGE SCALE GENOMIC DNA]</scope>
    <source>
        <strain evidence="3">Ec32 / CCAP1310/4</strain>
    </source>
</reference>
<dbReference type="SMART" id="SM00726">
    <property type="entry name" value="UIM"/>
    <property type="match status" value="2"/>
</dbReference>
<evidence type="ECO:0000313" key="3">
    <source>
        <dbReference type="Proteomes" id="UP000002630"/>
    </source>
</evidence>
<dbReference type="Proteomes" id="UP000002630">
    <property type="component" value="Linkage Group LG18"/>
</dbReference>
<feature type="compositionally biased region" description="Low complexity" evidence="1">
    <location>
        <begin position="321"/>
        <end position="332"/>
    </location>
</feature>
<organism evidence="2 3">
    <name type="scientific">Ectocarpus siliculosus</name>
    <name type="common">Brown alga</name>
    <name type="synonym">Conferva siliculosa</name>
    <dbReference type="NCBI Taxonomy" id="2880"/>
    <lineage>
        <taxon>Eukaryota</taxon>
        <taxon>Sar</taxon>
        <taxon>Stramenopiles</taxon>
        <taxon>Ochrophyta</taxon>
        <taxon>PX clade</taxon>
        <taxon>Phaeophyceae</taxon>
        <taxon>Ectocarpales</taxon>
        <taxon>Ectocarpaceae</taxon>
        <taxon>Ectocarpus</taxon>
    </lineage>
</organism>
<dbReference type="EMBL" id="FN649743">
    <property type="protein sequence ID" value="CBJ48670.1"/>
    <property type="molecule type" value="Genomic_DNA"/>
</dbReference>
<feature type="compositionally biased region" description="Low complexity" evidence="1">
    <location>
        <begin position="475"/>
        <end position="490"/>
    </location>
</feature>
<evidence type="ECO:0000313" key="2">
    <source>
        <dbReference type="EMBL" id="CBJ48670.1"/>
    </source>
</evidence>
<proteinExistence type="predicted"/>
<feature type="compositionally biased region" description="Low complexity" evidence="1">
    <location>
        <begin position="241"/>
        <end position="275"/>
    </location>
</feature>
<dbReference type="InParanoid" id="D7G1U4"/>
<feature type="compositionally biased region" description="Basic and acidic residues" evidence="1">
    <location>
        <begin position="437"/>
        <end position="447"/>
    </location>
</feature>
<feature type="region of interest" description="Disordered" evidence="1">
    <location>
        <begin position="437"/>
        <end position="503"/>
    </location>
</feature>
<sequence>MEEPYRLVYFVVTDQMRTTIAALRAVLKEGLQAPLRTPTAFIIDELHTLEVFRKQGLATSLTNFVKGIAEAHGVELFVSSELYIRSFWELRGFEEETSPEVLRACSLDLDDGFKTGAATTLLRAGAAYTEYQPANDERLSMRTLAARGLLAIPSSGSRDGVVDLTGGSRSLAEQDEEQMQLAIAMSLSAAAAEATCGGGGDAAAAAAIERSDGARHDGAVRGGEGETSAGDDTETEEDADYGGQLLGGDADAAAGGIASSAAAAPTSSSARSQQQPTTVGALGHRDPNRAMTASKENDPHHHHHHHQDHGRKAVYQPPPRGLGARGQQHQHQAAFAGDGGGMIGALGGVVYSPTTAGGTGGADVPGLGAGRFGNVGVGGGGGGLISDGIEPSDVIMRDFGVGADGLDGGGRLDDKLIAVAGWEGDDNDEELRRVMEASRQSHEEEMIQRATQESQQAAAAAAAAAAAEHLPQPPSNTAAAAPSSSLPPLSRKGVAAATPNGGGPDVAVLPSFGSLGARESTGVGVGAGVHGHGSDASGAALPSTCGGAAASSSGFRAGAGGGAADSAAAAAAAAGAQAPAWLGGWEDGEAVSFTAEAVLVRLRLFR</sequence>